<name>A0ABN1KB94_9BURK</name>
<evidence type="ECO:0000313" key="2">
    <source>
        <dbReference type="Proteomes" id="UP001500279"/>
    </source>
</evidence>
<proteinExistence type="predicted"/>
<accession>A0ABN1KB94</accession>
<dbReference type="Proteomes" id="UP001500279">
    <property type="component" value="Unassembled WGS sequence"/>
</dbReference>
<evidence type="ECO:0008006" key="3">
    <source>
        <dbReference type="Google" id="ProtNLM"/>
    </source>
</evidence>
<gene>
    <name evidence="1" type="ORF">GCM10009107_44110</name>
</gene>
<protein>
    <recommendedName>
        <fullName evidence="3">CobW C-terminal domain-containing protein</fullName>
    </recommendedName>
</protein>
<reference evidence="1 2" key="1">
    <citation type="journal article" date="2019" name="Int. J. Syst. Evol. Microbiol.">
        <title>The Global Catalogue of Microorganisms (GCM) 10K type strain sequencing project: providing services to taxonomists for standard genome sequencing and annotation.</title>
        <authorList>
            <consortium name="The Broad Institute Genomics Platform"/>
            <consortium name="The Broad Institute Genome Sequencing Center for Infectious Disease"/>
            <person name="Wu L."/>
            <person name="Ma J."/>
        </authorList>
    </citation>
    <scope>NUCLEOTIDE SEQUENCE [LARGE SCALE GENOMIC DNA]</scope>
    <source>
        <strain evidence="1 2">JCM 15503</strain>
    </source>
</reference>
<comment type="caution">
    <text evidence="1">The sequence shown here is derived from an EMBL/GenBank/DDBJ whole genome shotgun (WGS) entry which is preliminary data.</text>
</comment>
<evidence type="ECO:0000313" key="1">
    <source>
        <dbReference type="EMBL" id="GAA0760950.1"/>
    </source>
</evidence>
<sequence>MKHAGPETLTLIAPLLSDIRALPGLTERKPGIFYRRGEAWLHFHEDPAGLFADVKLPPAKGFTRLAVDTPEQRSALLACLAGQWRA</sequence>
<organism evidence="1 2">
    <name type="scientific">Ideonella azotifigens</name>
    <dbReference type="NCBI Taxonomy" id="513160"/>
    <lineage>
        <taxon>Bacteria</taxon>
        <taxon>Pseudomonadati</taxon>
        <taxon>Pseudomonadota</taxon>
        <taxon>Betaproteobacteria</taxon>
        <taxon>Burkholderiales</taxon>
        <taxon>Sphaerotilaceae</taxon>
        <taxon>Ideonella</taxon>
    </lineage>
</organism>
<dbReference type="EMBL" id="BAAAEW010000026">
    <property type="protein sequence ID" value="GAA0760950.1"/>
    <property type="molecule type" value="Genomic_DNA"/>
</dbReference>
<keyword evidence="2" id="KW-1185">Reference proteome</keyword>